<reference evidence="8" key="2">
    <citation type="submission" date="2025-08" db="UniProtKB">
        <authorList>
            <consortium name="Ensembl"/>
        </authorList>
    </citation>
    <scope>IDENTIFICATION</scope>
</reference>
<dbReference type="PANTHER" id="PTHR17601">
    <property type="entry name" value="RAFTLIN-RELATED"/>
    <property type="match status" value="1"/>
</dbReference>
<keyword evidence="3" id="KW-1003">Cell membrane</keyword>
<protein>
    <recommendedName>
        <fullName evidence="10">Raftlin, lipid raft linker 1</fullName>
    </recommendedName>
</protein>
<evidence type="ECO:0000256" key="2">
    <source>
        <dbReference type="ARBA" id="ARBA00006390"/>
    </source>
</evidence>
<evidence type="ECO:0000256" key="4">
    <source>
        <dbReference type="ARBA" id="ARBA00022707"/>
    </source>
</evidence>
<evidence type="ECO:0000313" key="9">
    <source>
        <dbReference type="Proteomes" id="UP000314987"/>
    </source>
</evidence>
<keyword evidence="4" id="KW-0519">Myristate</keyword>
<evidence type="ECO:0000256" key="3">
    <source>
        <dbReference type="ARBA" id="ARBA00022475"/>
    </source>
</evidence>
<keyword evidence="9" id="KW-1185">Reference proteome</keyword>
<comment type="subcellular location">
    <subcellularLocation>
        <location evidence="1">Cell membrane</location>
        <topology evidence="1">Lipid-anchor</topology>
    </subcellularLocation>
</comment>
<dbReference type="GO" id="GO:0005886">
    <property type="term" value="C:plasma membrane"/>
    <property type="evidence" value="ECO:0007669"/>
    <property type="project" value="UniProtKB-SubCell"/>
</dbReference>
<comment type="similarity">
    <text evidence="2">Belongs to the raftlin family.</text>
</comment>
<reference evidence="8" key="3">
    <citation type="submission" date="2025-09" db="UniProtKB">
        <authorList>
            <consortium name="Ensembl"/>
        </authorList>
    </citation>
    <scope>IDENTIFICATION</scope>
</reference>
<evidence type="ECO:0000313" key="8">
    <source>
        <dbReference type="Ensembl" id="ENSVURP00010001391.1"/>
    </source>
</evidence>
<evidence type="ECO:0008006" key="10">
    <source>
        <dbReference type="Google" id="ProtNLM"/>
    </source>
</evidence>
<keyword evidence="6" id="KW-0564">Palmitate</keyword>
<keyword evidence="5" id="KW-0472">Membrane</keyword>
<proteinExistence type="inferred from homology"/>
<dbReference type="InterPro" id="IPR028169">
    <property type="entry name" value="Raftlin"/>
</dbReference>
<sequence length="119" mass="13992">LMVHRCSLYNHISYRENGMYSSVDRRGPLLSLLFSSLAELPRSSAVRLSSLRDLPAQLQEQYQQGFTLVALHPFVQPTDEREKTPQEQIFRAVLIKKTERWRMIDFELEGTWDLRGQRI</sequence>
<evidence type="ECO:0000256" key="5">
    <source>
        <dbReference type="ARBA" id="ARBA00023136"/>
    </source>
</evidence>
<dbReference type="GeneTree" id="ENSGT00530000063609"/>
<evidence type="ECO:0000256" key="7">
    <source>
        <dbReference type="ARBA" id="ARBA00023288"/>
    </source>
</evidence>
<keyword evidence="7" id="KW-0449">Lipoprotein</keyword>
<dbReference type="Ensembl" id="ENSVURT00010001587.1">
    <property type="protein sequence ID" value="ENSVURP00010001391.1"/>
    <property type="gene ID" value="ENSVURG00010001179.1"/>
</dbReference>
<dbReference type="PANTHER" id="PTHR17601:SF3">
    <property type="entry name" value="RAFTLIN"/>
    <property type="match status" value="1"/>
</dbReference>
<evidence type="ECO:0000256" key="1">
    <source>
        <dbReference type="ARBA" id="ARBA00004193"/>
    </source>
</evidence>
<organism evidence="8 9">
    <name type="scientific">Vombatus ursinus</name>
    <name type="common">Common wombat</name>
    <dbReference type="NCBI Taxonomy" id="29139"/>
    <lineage>
        <taxon>Eukaryota</taxon>
        <taxon>Metazoa</taxon>
        <taxon>Chordata</taxon>
        <taxon>Craniata</taxon>
        <taxon>Vertebrata</taxon>
        <taxon>Euteleostomi</taxon>
        <taxon>Mammalia</taxon>
        <taxon>Metatheria</taxon>
        <taxon>Diprotodontia</taxon>
        <taxon>Vombatidae</taxon>
        <taxon>Vombatus</taxon>
    </lineage>
</organism>
<dbReference type="Proteomes" id="UP000314987">
    <property type="component" value="Unassembled WGS sequence"/>
</dbReference>
<accession>A0A4X2JTY2</accession>
<dbReference type="AlphaFoldDB" id="A0A4X2JTY2"/>
<dbReference type="Pfam" id="PF15250">
    <property type="entry name" value="Raftlin"/>
    <property type="match status" value="1"/>
</dbReference>
<reference evidence="9" key="1">
    <citation type="submission" date="2018-12" db="EMBL/GenBank/DDBJ databases">
        <authorList>
            <person name="Yazar S."/>
        </authorList>
    </citation>
    <scope>NUCLEOTIDE SEQUENCE [LARGE SCALE GENOMIC DNA]</scope>
</reference>
<evidence type="ECO:0000256" key="6">
    <source>
        <dbReference type="ARBA" id="ARBA00023139"/>
    </source>
</evidence>
<name>A0A4X2JTY2_VOMUR</name>
<dbReference type="STRING" id="29139.ENSVURP00010001391"/>